<keyword evidence="2" id="KW-0472">Membrane</keyword>
<dbReference type="RefSeq" id="WP_188737834.1">
    <property type="nucleotide sequence ID" value="NZ_BMII01000007.1"/>
</dbReference>
<dbReference type="InterPro" id="IPR007607">
    <property type="entry name" value="BacA/B"/>
</dbReference>
<protein>
    <recommendedName>
        <fullName evidence="5">Polymer-forming cytoskeletal protein</fullName>
    </recommendedName>
</protein>
<sequence length="258" mass="27398">MNNKKKGITYIGADMSLEGDMSISGPAIIAGKTKGQINSSHHISIDFGGEVEGEVFCQEIRVSGVFKGKLHCNKLVIVSSGLVDGEVSSHHMEIYDGGQFIGMRTKGPEAGILPEPAAGIDASENMPSIVGSNSKSSSPKWAYAAFAGAVIVAGVIFLPQISSVFMPQNISTETLATQESLYPTTSSDDAENDATLLLQDVEQQNAFVEQHEELINAGQTDVNTAMEDLHALEQTSEVLGETQTIDAEVREATSPNKP</sequence>
<accession>A0ABQ1IU30</accession>
<feature type="transmembrane region" description="Helical" evidence="2">
    <location>
        <begin position="141"/>
        <end position="161"/>
    </location>
</feature>
<keyword evidence="2" id="KW-1133">Transmembrane helix</keyword>
<keyword evidence="4" id="KW-1185">Reference proteome</keyword>
<keyword evidence="2" id="KW-0812">Transmembrane</keyword>
<evidence type="ECO:0000313" key="4">
    <source>
        <dbReference type="Proteomes" id="UP000617555"/>
    </source>
</evidence>
<reference evidence="4" key="1">
    <citation type="journal article" date="2019" name="Int. J. Syst. Evol. Microbiol.">
        <title>The Global Catalogue of Microorganisms (GCM) 10K type strain sequencing project: providing services to taxonomists for standard genome sequencing and annotation.</title>
        <authorList>
            <consortium name="The Broad Institute Genomics Platform"/>
            <consortium name="The Broad Institute Genome Sequencing Center for Infectious Disease"/>
            <person name="Wu L."/>
            <person name="Ma J."/>
        </authorList>
    </citation>
    <scope>NUCLEOTIDE SEQUENCE [LARGE SCALE GENOMIC DNA]</scope>
    <source>
        <strain evidence="4">CGMCC 1.15339</strain>
    </source>
</reference>
<evidence type="ECO:0000256" key="1">
    <source>
        <dbReference type="ARBA" id="ARBA00044755"/>
    </source>
</evidence>
<dbReference type="PANTHER" id="PTHR35024">
    <property type="entry name" value="HYPOTHETICAL CYTOSOLIC PROTEIN"/>
    <property type="match status" value="1"/>
</dbReference>
<dbReference type="Proteomes" id="UP000617555">
    <property type="component" value="Unassembled WGS sequence"/>
</dbReference>
<evidence type="ECO:0008006" key="5">
    <source>
        <dbReference type="Google" id="ProtNLM"/>
    </source>
</evidence>
<proteinExistence type="inferred from homology"/>
<name>A0ABQ1IU30_9GAMM</name>
<evidence type="ECO:0000256" key="2">
    <source>
        <dbReference type="SAM" id="Phobius"/>
    </source>
</evidence>
<dbReference type="EMBL" id="BMII01000007">
    <property type="protein sequence ID" value="GGB52434.1"/>
    <property type="molecule type" value="Genomic_DNA"/>
</dbReference>
<evidence type="ECO:0000313" key="3">
    <source>
        <dbReference type="EMBL" id="GGB52434.1"/>
    </source>
</evidence>
<dbReference type="PANTHER" id="PTHR35024:SF4">
    <property type="entry name" value="POLYMER-FORMING CYTOSKELETAL PROTEIN"/>
    <property type="match status" value="1"/>
</dbReference>
<comment type="similarity">
    <text evidence="1">Belongs to the bactofilin family.</text>
</comment>
<gene>
    <name evidence="3" type="ORF">GCM10011607_11200</name>
</gene>
<comment type="caution">
    <text evidence="3">The sequence shown here is derived from an EMBL/GenBank/DDBJ whole genome shotgun (WGS) entry which is preliminary data.</text>
</comment>
<organism evidence="3 4">
    <name type="scientific">Shewanella inventionis</name>
    <dbReference type="NCBI Taxonomy" id="1738770"/>
    <lineage>
        <taxon>Bacteria</taxon>
        <taxon>Pseudomonadati</taxon>
        <taxon>Pseudomonadota</taxon>
        <taxon>Gammaproteobacteria</taxon>
        <taxon>Alteromonadales</taxon>
        <taxon>Shewanellaceae</taxon>
        <taxon>Shewanella</taxon>
    </lineage>
</organism>
<dbReference type="Pfam" id="PF04519">
    <property type="entry name" value="Bactofilin"/>
    <property type="match status" value="1"/>
</dbReference>